<comment type="caution">
    <text evidence="7">The sequence shown here is derived from an EMBL/GenBank/DDBJ whole genome shotgun (WGS) entry which is preliminary data.</text>
</comment>
<evidence type="ECO:0000256" key="1">
    <source>
        <dbReference type="ARBA" id="ARBA00004370"/>
    </source>
</evidence>
<evidence type="ECO:0000313" key="8">
    <source>
        <dbReference type="Proteomes" id="UP000305675"/>
    </source>
</evidence>
<sequence>MAEGDFSHPIRLSQQDEFGQLARDAEHLRERQVAVLNQLSQMSGDLNHQSSTMQKEMGETTLGIEEQYSLSDHMASAMTEMVASVAQVSASAQLAADNVTQTNEHLNLSKKNLNDTKQNILSLQGAVSQSGEVMGRLERESQEIGAILDVIRNIAEQTNLLALNAAIEAARAGDQGRGFAVVADEVRSLASRTQESTQQIQTMIERLQHESKEAVEAIQNGQRYADLCVTQSVEVDEMLGQVTQEVDQLNGMSMEIASAAAEQARVSEDISQNVLRVKELGDVVKSNADTVGQVGESIGHQANELNQVVSEYRLS</sequence>
<name>A0A4U1BLR4_9GAMM</name>
<dbReference type="EMBL" id="SWCJ01000013">
    <property type="protein sequence ID" value="TKB53091.1"/>
    <property type="molecule type" value="Genomic_DNA"/>
</dbReference>
<feature type="domain" description="Methyl-accepting transducer" evidence="5">
    <location>
        <begin position="42"/>
        <end position="278"/>
    </location>
</feature>
<evidence type="ECO:0000256" key="4">
    <source>
        <dbReference type="PROSITE-ProRule" id="PRU00284"/>
    </source>
</evidence>
<evidence type="ECO:0000259" key="6">
    <source>
        <dbReference type="PROSITE" id="PS50885"/>
    </source>
</evidence>
<gene>
    <name evidence="7" type="ORF">FCL42_15195</name>
</gene>
<dbReference type="SUPFAM" id="SSF58104">
    <property type="entry name" value="Methyl-accepting chemotaxis protein (MCP) signaling domain"/>
    <property type="match status" value="1"/>
</dbReference>
<dbReference type="Proteomes" id="UP000305675">
    <property type="component" value="Unassembled WGS sequence"/>
</dbReference>
<accession>A0A4U1BLR4</accession>
<feature type="domain" description="HAMP" evidence="6">
    <location>
        <begin position="1"/>
        <end position="37"/>
    </location>
</feature>
<keyword evidence="2 4" id="KW-0807">Transducer</keyword>
<dbReference type="GO" id="GO:0006935">
    <property type="term" value="P:chemotaxis"/>
    <property type="evidence" value="ECO:0007669"/>
    <property type="project" value="InterPro"/>
</dbReference>
<protein>
    <submittedName>
        <fullName evidence="7">Methyl-accepting chemotaxis protein</fullName>
    </submittedName>
</protein>
<dbReference type="Gene3D" id="1.10.287.950">
    <property type="entry name" value="Methyl-accepting chemotaxis protein"/>
    <property type="match status" value="1"/>
</dbReference>
<dbReference type="OrthoDB" id="7054443at2"/>
<proteinExistence type="inferred from homology"/>
<dbReference type="FunFam" id="1.10.287.950:FF:000001">
    <property type="entry name" value="Methyl-accepting chemotaxis sensory transducer"/>
    <property type="match status" value="1"/>
</dbReference>
<organism evidence="7 8">
    <name type="scientific">Ferrimonas aestuarii</name>
    <dbReference type="NCBI Taxonomy" id="2569539"/>
    <lineage>
        <taxon>Bacteria</taxon>
        <taxon>Pseudomonadati</taxon>
        <taxon>Pseudomonadota</taxon>
        <taxon>Gammaproteobacteria</taxon>
        <taxon>Alteromonadales</taxon>
        <taxon>Ferrimonadaceae</taxon>
        <taxon>Ferrimonas</taxon>
    </lineage>
</organism>
<dbReference type="InterPro" id="IPR004089">
    <property type="entry name" value="MCPsignal_dom"/>
</dbReference>
<dbReference type="CDD" id="cd11386">
    <property type="entry name" value="MCP_signal"/>
    <property type="match status" value="1"/>
</dbReference>
<dbReference type="PANTHER" id="PTHR32089">
    <property type="entry name" value="METHYL-ACCEPTING CHEMOTAXIS PROTEIN MCPB"/>
    <property type="match status" value="1"/>
</dbReference>
<evidence type="ECO:0000313" key="7">
    <source>
        <dbReference type="EMBL" id="TKB53091.1"/>
    </source>
</evidence>
<dbReference type="InterPro" id="IPR004090">
    <property type="entry name" value="Chemotax_Me-accpt_rcpt"/>
</dbReference>
<evidence type="ECO:0000256" key="2">
    <source>
        <dbReference type="ARBA" id="ARBA00023224"/>
    </source>
</evidence>
<dbReference type="Pfam" id="PF00015">
    <property type="entry name" value="MCPsignal"/>
    <property type="match status" value="1"/>
</dbReference>
<reference evidence="7 8" key="1">
    <citation type="submission" date="2019-04" db="EMBL/GenBank/DDBJ databases">
        <authorList>
            <person name="Hwang J.C."/>
        </authorList>
    </citation>
    <scope>NUCLEOTIDE SEQUENCE [LARGE SCALE GENOMIC DNA]</scope>
    <source>
        <strain evidence="7 8">IMCC35002</strain>
    </source>
</reference>
<dbReference type="GO" id="GO:0016020">
    <property type="term" value="C:membrane"/>
    <property type="evidence" value="ECO:0007669"/>
    <property type="project" value="UniProtKB-SubCell"/>
</dbReference>
<dbReference type="PRINTS" id="PR00260">
    <property type="entry name" value="CHEMTRNSDUCR"/>
</dbReference>
<evidence type="ECO:0000256" key="3">
    <source>
        <dbReference type="ARBA" id="ARBA00029447"/>
    </source>
</evidence>
<comment type="subcellular location">
    <subcellularLocation>
        <location evidence="1">Membrane</location>
    </subcellularLocation>
</comment>
<dbReference type="GO" id="GO:0004888">
    <property type="term" value="F:transmembrane signaling receptor activity"/>
    <property type="evidence" value="ECO:0007669"/>
    <property type="project" value="InterPro"/>
</dbReference>
<dbReference type="InterPro" id="IPR003660">
    <property type="entry name" value="HAMP_dom"/>
</dbReference>
<dbReference type="GO" id="GO:0007165">
    <property type="term" value="P:signal transduction"/>
    <property type="evidence" value="ECO:0007669"/>
    <property type="project" value="UniProtKB-KW"/>
</dbReference>
<evidence type="ECO:0000259" key="5">
    <source>
        <dbReference type="PROSITE" id="PS50111"/>
    </source>
</evidence>
<dbReference type="PROSITE" id="PS50111">
    <property type="entry name" value="CHEMOTAXIS_TRANSDUC_2"/>
    <property type="match status" value="1"/>
</dbReference>
<dbReference type="PROSITE" id="PS50885">
    <property type="entry name" value="HAMP"/>
    <property type="match status" value="1"/>
</dbReference>
<dbReference type="PANTHER" id="PTHR32089:SF70">
    <property type="entry name" value="ENERGY TAXIS MODULATING METHYL ACCEPTING SENSORY TRANSDUCER"/>
    <property type="match status" value="1"/>
</dbReference>
<dbReference type="CDD" id="cd06225">
    <property type="entry name" value="HAMP"/>
    <property type="match status" value="1"/>
</dbReference>
<dbReference type="AlphaFoldDB" id="A0A4U1BLR4"/>
<comment type="similarity">
    <text evidence="3">Belongs to the methyl-accepting chemotaxis (MCP) protein family.</text>
</comment>
<keyword evidence="8" id="KW-1185">Reference proteome</keyword>
<dbReference type="SMART" id="SM00283">
    <property type="entry name" value="MA"/>
    <property type="match status" value="1"/>
</dbReference>